<accession>A0ABP6V5H8</accession>
<sequence length="210" mass="21725">MTTNKWALPLAVAAAIATLIAGGAVANASIPDAGPTVNAAAGSAVRSAVETSDDEITRECVQAGQDVPDPASWRPGVRFDLDAENGFLVIRNDEYAAVCLVKNGKGTGIAGGVDTRRHVYGDLTAARPFDYLSSWNEGFPATGSVHFGIASSEVTAVSLVGPDNSVTPAVVRDGTFAAKSAFPESVDEPTTNYVRATLKDGQVIEGPFRS</sequence>
<reference evidence="3" key="1">
    <citation type="journal article" date="2019" name="Int. J. Syst. Evol. Microbiol.">
        <title>The Global Catalogue of Microorganisms (GCM) 10K type strain sequencing project: providing services to taxonomists for standard genome sequencing and annotation.</title>
        <authorList>
            <consortium name="The Broad Institute Genomics Platform"/>
            <consortium name="The Broad Institute Genome Sequencing Center for Infectious Disease"/>
            <person name="Wu L."/>
            <person name="Ma J."/>
        </authorList>
    </citation>
    <scope>NUCLEOTIDE SEQUENCE [LARGE SCALE GENOMIC DNA]</scope>
    <source>
        <strain evidence="3">JCM 16898</strain>
    </source>
</reference>
<name>A0ABP6V5H8_9PSEU</name>
<protein>
    <recommendedName>
        <fullName evidence="4">Secreted protein</fullName>
    </recommendedName>
</protein>
<dbReference type="EMBL" id="BAAAZN010000001">
    <property type="protein sequence ID" value="GAA3528417.1"/>
    <property type="molecule type" value="Genomic_DNA"/>
</dbReference>
<organism evidence="2 3">
    <name type="scientific">Amycolatopsis ultiminotia</name>
    <dbReference type="NCBI Taxonomy" id="543629"/>
    <lineage>
        <taxon>Bacteria</taxon>
        <taxon>Bacillati</taxon>
        <taxon>Actinomycetota</taxon>
        <taxon>Actinomycetes</taxon>
        <taxon>Pseudonocardiales</taxon>
        <taxon>Pseudonocardiaceae</taxon>
        <taxon>Amycolatopsis</taxon>
    </lineage>
</organism>
<evidence type="ECO:0008006" key="4">
    <source>
        <dbReference type="Google" id="ProtNLM"/>
    </source>
</evidence>
<comment type="caution">
    <text evidence="2">The sequence shown here is derived from an EMBL/GenBank/DDBJ whole genome shotgun (WGS) entry which is preliminary data.</text>
</comment>
<dbReference type="Proteomes" id="UP001500689">
    <property type="component" value="Unassembled WGS sequence"/>
</dbReference>
<keyword evidence="1" id="KW-0732">Signal</keyword>
<proteinExistence type="predicted"/>
<keyword evidence="3" id="KW-1185">Reference proteome</keyword>
<evidence type="ECO:0000256" key="1">
    <source>
        <dbReference type="SAM" id="SignalP"/>
    </source>
</evidence>
<feature type="chain" id="PRO_5046889122" description="Secreted protein" evidence="1">
    <location>
        <begin position="29"/>
        <end position="210"/>
    </location>
</feature>
<feature type="signal peptide" evidence="1">
    <location>
        <begin position="1"/>
        <end position="28"/>
    </location>
</feature>
<gene>
    <name evidence="2" type="ORF">GCM10022222_09320</name>
</gene>
<evidence type="ECO:0000313" key="3">
    <source>
        <dbReference type="Proteomes" id="UP001500689"/>
    </source>
</evidence>
<evidence type="ECO:0000313" key="2">
    <source>
        <dbReference type="EMBL" id="GAA3528417.1"/>
    </source>
</evidence>